<dbReference type="GO" id="GO:0003700">
    <property type="term" value="F:DNA-binding transcription factor activity"/>
    <property type="evidence" value="ECO:0007669"/>
    <property type="project" value="InterPro"/>
</dbReference>
<evidence type="ECO:0000259" key="7">
    <source>
        <dbReference type="PROSITE" id="PS50811"/>
    </source>
</evidence>
<reference evidence="8" key="1">
    <citation type="journal article" date="2023" name="Science">
        <title>Elucidation of the pathway for biosynthesis of saponin adjuvants from the soapbark tree.</title>
        <authorList>
            <person name="Reed J."/>
            <person name="Orme A."/>
            <person name="El-Demerdash A."/>
            <person name="Owen C."/>
            <person name="Martin L.B.B."/>
            <person name="Misra R.C."/>
            <person name="Kikuchi S."/>
            <person name="Rejzek M."/>
            <person name="Martin A.C."/>
            <person name="Harkess A."/>
            <person name="Leebens-Mack J."/>
            <person name="Louveau T."/>
            <person name="Stephenson M.J."/>
            <person name="Osbourn A."/>
        </authorList>
    </citation>
    <scope>NUCLEOTIDE SEQUENCE</scope>
    <source>
        <strain evidence="8">S10</strain>
    </source>
</reference>
<dbReference type="EMBL" id="JARAOO010000008">
    <property type="protein sequence ID" value="KAJ7958389.1"/>
    <property type="molecule type" value="Genomic_DNA"/>
</dbReference>
<dbReference type="InterPro" id="IPR036576">
    <property type="entry name" value="WRKY_dom_sf"/>
</dbReference>
<dbReference type="Proteomes" id="UP001163823">
    <property type="component" value="Chromosome 8"/>
</dbReference>
<feature type="region of interest" description="Disordered" evidence="6">
    <location>
        <begin position="1"/>
        <end position="22"/>
    </location>
</feature>
<keyword evidence="5" id="KW-0539">Nucleus</keyword>
<dbReference type="SMART" id="SM00774">
    <property type="entry name" value="WRKY"/>
    <property type="match status" value="1"/>
</dbReference>
<accession>A0AAD7LHP4</accession>
<evidence type="ECO:0000256" key="2">
    <source>
        <dbReference type="ARBA" id="ARBA00023015"/>
    </source>
</evidence>
<keyword evidence="3" id="KW-0238">DNA-binding</keyword>
<evidence type="ECO:0000313" key="9">
    <source>
        <dbReference type="Proteomes" id="UP001163823"/>
    </source>
</evidence>
<comment type="caution">
    <text evidence="8">The sequence shown here is derived from an EMBL/GenBank/DDBJ whole genome shotgun (WGS) entry which is preliminary data.</text>
</comment>
<dbReference type="GO" id="GO:0005634">
    <property type="term" value="C:nucleus"/>
    <property type="evidence" value="ECO:0007669"/>
    <property type="project" value="UniProtKB-SubCell"/>
</dbReference>
<evidence type="ECO:0000256" key="5">
    <source>
        <dbReference type="ARBA" id="ARBA00023242"/>
    </source>
</evidence>
<keyword evidence="2" id="KW-0805">Transcription regulation</keyword>
<dbReference type="InterPro" id="IPR003657">
    <property type="entry name" value="WRKY_dom"/>
</dbReference>
<dbReference type="Pfam" id="PF03106">
    <property type="entry name" value="WRKY"/>
    <property type="match status" value="1"/>
</dbReference>
<name>A0AAD7LHP4_QUISA</name>
<dbReference type="AlphaFoldDB" id="A0AAD7LHP4"/>
<feature type="domain" description="WRKY" evidence="7">
    <location>
        <begin position="84"/>
        <end position="149"/>
    </location>
</feature>
<gene>
    <name evidence="8" type="ORF">O6P43_019125</name>
</gene>
<dbReference type="InterPro" id="IPR044810">
    <property type="entry name" value="WRKY_plant"/>
</dbReference>
<keyword evidence="9" id="KW-1185">Reference proteome</keyword>
<evidence type="ECO:0000256" key="1">
    <source>
        <dbReference type="ARBA" id="ARBA00004123"/>
    </source>
</evidence>
<organism evidence="8 9">
    <name type="scientific">Quillaja saponaria</name>
    <name type="common">Soap bark tree</name>
    <dbReference type="NCBI Taxonomy" id="32244"/>
    <lineage>
        <taxon>Eukaryota</taxon>
        <taxon>Viridiplantae</taxon>
        <taxon>Streptophyta</taxon>
        <taxon>Embryophyta</taxon>
        <taxon>Tracheophyta</taxon>
        <taxon>Spermatophyta</taxon>
        <taxon>Magnoliopsida</taxon>
        <taxon>eudicotyledons</taxon>
        <taxon>Gunneridae</taxon>
        <taxon>Pentapetalae</taxon>
        <taxon>rosids</taxon>
        <taxon>fabids</taxon>
        <taxon>Fabales</taxon>
        <taxon>Quillajaceae</taxon>
        <taxon>Quillaja</taxon>
    </lineage>
</organism>
<comment type="subcellular location">
    <subcellularLocation>
        <location evidence="1">Nucleus</location>
    </subcellularLocation>
</comment>
<protein>
    <submittedName>
        <fullName evidence="8">WRKY transcription factor</fullName>
    </submittedName>
</protein>
<sequence>MSSDNNNFKPLDSPDSDFGNQSGFEFSEYLKFDDELLDEDDPASVFPWSVQNPTYQANDVVDKVACSGREKKEVKERFVFKTKSEVEILDDGLMWKKYGKKKVKNNPNPRNYYRYSVDGCPVKNRVERDREDQRYAITTYEGNHTHQSSY</sequence>
<dbReference type="SUPFAM" id="SSF118290">
    <property type="entry name" value="WRKY DNA-binding domain"/>
    <property type="match status" value="1"/>
</dbReference>
<evidence type="ECO:0000313" key="8">
    <source>
        <dbReference type="EMBL" id="KAJ7958389.1"/>
    </source>
</evidence>
<dbReference type="KEGG" id="qsa:O6P43_019125"/>
<dbReference type="PANTHER" id="PTHR31221">
    <property type="entry name" value="WRKY TRANSCRIPTION FACTOR PROTEIN 1-RELATED"/>
    <property type="match status" value="1"/>
</dbReference>
<evidence type="ECO:0000256" key="6">
    <source>
        <dbReference type="SAM" id="MobiDB-lite"/>
    </source>
</evidence>
<dbReference type="PROSITE" id="PS50811">
    <property type="entry name" value="WRKY"/>
    <property type="match status" value="1"/>
</dbReference>
<dbReference type="GO" id="GO:0043565">
    <property type="term" value="F:sequence-specific DNA binding"/>
    <property type="evidence" value="ECO:0007669"/>
    <property type="project" value="InterPro"/>
</dbReference>
<dbReference type="Gene3D" id="2.20.25.80">
    <property type="entry name" value="WRKY domain"/>
    <property type="match status" value="1"/>
</dbReference>
<dbReference type="PANTHER" id="PTHR31221:SF112">
    <property type="entry name" value="WRKY TRANSCRIPTION FACTOR 50-RELATED"/>
    <property type="match status" value="1"/>
</dbReference>
<proteinExistence type="predicted"/>
<evidence type="ECO:0000256" key="4">
    <source>
        <dbReference type="ARBA" id="ARBA00023163"/>
    </source>
</evidence>
<keyword evidence="4" id="KW-0804">Transcription</keyword>
<evidence type="ECO:0000256" key="3">
    <source>
        <dbReference type="ARBA" id="ARBA00023125"/>
    </source>
</evidence>